<gene>
    <name evidence="5" type="ORF">QBC33DRAFT_572619</name>
</gene>
<evidence type="ECO:0000256" key="3">
    <source>
        <dbReference type="RuleBase" id="RU361235"/>
    </source>
</evidence>
<keyword evidence="3" id="KW-0732">Signal</keyword>
<comment type="similarity">
    <text evidence="1 3">Belongs to the type-B carboxylesterase/lipase family.</text>
</comment>
<evidence type="ECO:0000256" key="2">
    <source>
        <dbReference type="ARBA" id="ARBA00022801"/>
    </source>
</evidence>
<dbReference type="EMBL" id="MU839021">
    <property type="protein sequence ID" value="KAK1764222.1"/>
    <property type="molecule type" value="Genomic_DNA"/>
</dbReference>
<dbReference type="InterPro" id="IPR019826">
    <property type="entry name" value="Carboxylesterase_B_AS"/>
</dbReference>
<feature type="signal peptide" evidence="3">
    <location>
        <begin position="1"/>
        <end position="20"/>
    </location>
</feature>
<dbReference type="AlphaFoldDB" id="A0AAJ0BUG4"/>
<feature type="domain" description="Carboxylesterase type B" evidence="4">
    <location>
        <begin position="366"/>
        <end position="474"/>
    </location>
</feature>
<dbReference type="GO" id="GO:0052689">
    <property type="term" value="F:carboxylic ester hydrolase activity"/>
    <property type="evidence" value="ECO:0007669"/>
    <property type="project" value="TreeGrafter"/>
</dbReference>
<dbReference type="GeneID" id="85313847"/>
<evidence type="ECO:0000256" key="1">
    <source>
        <dbReference type="ARBA" id="ARBA00005964"/>
    </source>
</evidence>
<name>A0AAJ0BUG4_9PEZI</name>
<dbReference type="RefSeq" id="XP_060280435.1">
    <property type="nucleotide sequence ID" value="XM_060430660.1"/>
</dbReference>
<comment type="caution">
    <text evidence="5">The sequence shown here is derived from an EMBL/GenBank/DDBJ whole genome shotgun (WGS) entry which is preliminary data.</text>
</comment>
<organism evidence="5 6">
    <name type="scientific">Phialemonium atrogriseum</name>
    <dbReference type="NCBI Taxonomy" id="1093897"/>
    <lineage>
        <taxon>Eukaryota</taxon>
        <taxon>Fungi</taxon>
        <taxon>Dikarya</taxon>
        <taxon>Ascomycota</taxon>
        <taxon>Pezizomycotina</taxon>
        <taxon>Sordariomycetes</taxon>
        <taxon>Sordariomycetidae</taxon>
        <taxon>Cephalothecales</taxon>
        <taxon>Cephalothecaceae</taxon>
        <taxon>Phialemonium</taxon>
    </lineage>
</organism>
<dbReference type="InterPro" id="IPR002018">
    <property type="entry name" value="CarbesteraseB"/>
</dbReference>
<dbReference type="Pfam" id="PF00135">
    <property type="entry name" value="COesterase"/>
    <property type="match status" value="2"/>
</dbReference>
<dbReference type="InterPro" id="IPR019819">
    <property type="entry name" value="Carboxylesterase_B_CS"/>
</dbReference>
<dbReference type="PANTHER" id="PTHR43918:SF4">
    <property type="entry name" value="CARBOXYLIC ESTER HYDROLASE"/>
    <property type="match status" value="1"/>
</dbReference>
<feature type="domain" description="Carboxylesterase type B" evidence="4">
    <location>
        <begin position="26"/>
        <end position="363"/>
    </location>
</feature>
<dbReference type="InterPro" id="IPR029058">
    <property type="entry name" value="AB_hydrolase_fold"/>
</dbReference>
<evidence type="ECO:0000313" key="5">
    <source>
        <dbReference type="EMBL" id="KAK1764222.1"/>
    </source>
</evidence>
<dbReference type="PROSITE" id="PS00122">
    <property type="entry name" value="CARBOXYLESTERASE_B_1"/>
    <property type="match status" value="1"/>
</dbReference>
<reference evidence="5" key="1">
    <citation type="submission" date="2023-06" db="EMBL/GenBank/DDBJ databases">
        <title>Genome-scale phylogeny and comparative genomics of the fungal order Sordariales.</title>
        <authorList>
            <consortium name="Lawrence Berkeley National Laboratory"/>
            <person name="Hensen N."/>
            <person name="Bonometti L."/>
            <person name="Westerberg I."/>
            <person name="Brannstrom I.O."/>
            <person name="Guillou S."/>
            <person name="Cros-Aarteil S."/>
            <person name="Calhoun S."/>
            <person name="Haridas S."/>
            <person name="Kuo A."/>
            <person name="Mondo S."/>
            <person name="Pangilinan J."/>
            <person name="Riley R."/>
            <person name="Labutti K."/>
            <person name="Andreopoulos B."/>
            <person name="Lipzen A."/>
            <person name="Chen C."/>
            <person name="Yanf M."/>
            <person name="Daum C."/>
            <person name="Ng V."/>
            <person name="Clum A."/>
            <person name="Steindorff A."/>
            <person name="Ohm R."/>
            <person name="Martin F."/>
            <person name="Silar P."/>
            <person name="Natvig D."/>
            <person name="Lalanne C."/>
            <person name="Gautier V."/>
            <person name="Ament-Velasquez S.L."/>
            <person name="Kruys A."/>
            <person name="Hutchinson M.I."/>
            <person name="Powell A.J."/>
            <person name="Barry K."/>
            <person name="Miller A.N."/>
            <person name="Grigoriev I.V."/>
            <person name="Debuchy R."/>
            <person name="Gladieux P."/>
            <person name="Thoren M.H."/>
            <person name="Johannesson H."/>
        </authorList>
    </citation>
    <scope>NUCLEOTIDE SEQUENCE</scope>
    <source>
        <strain evidence="5">8032-3</strain>
    </source>
</reference>
<dbReference type="Gene3D" id="3.40.50.1820">
    <property type="entry name" value="alpha/beta hydrolase"/>
    <property type="match status" value="2"/>
</dbReference>
<keyword evidence="2 3" id="KW-0378">Hydrolase</keyword>
<evidence type="ECO:0000259" key="4">
    <source>
        <dbReference type="Pfam" id="PF00135"/>
    </source>
</evidence>
<dbReference type="Proteomes" id="UP001244011">
    <property type="component" value="Unassembled WGS sequence"/>
</dbReference>
<keyword evidence="6" id="KW-1185">Reference proteome</keyword>
<dbReference type="EC" id="3.1.1.-" evidence="3"/>
<dbReference type="InterPro" id="IPR050654">
    <property type="entry name" value="AChE-related_enzymes"/>
</dbReference>
<accession>A0AAJ0BUG4</accession>
<feature type="chain" id="PRO_5042315681" description="Carboxylic ester hydrolase" evidence="3">
    <location>
        <begin position="21"/>
        <end position="506"/>
    </location>
</feature>
<proteinExistence type="inferred from homology"/>
<protein>
    <recommendedName>
        <fullName evidence="3">Carboxylic ester hydrolase</fullName>
        <ecNumber evidence="3">3.1.1.-</ecNumber>
    </recommendedName>
</protein>
<dbReference type="PANTHER" id="PTHR43918">
    <property type="entry name" value="ACETYLCHOLINESTERASE"/>
    <property type="match status" value="1"/>
</dbReference>
<dbReference type="SUPFAM" id="SSF53474">
    <property type="entry name" value="alpha/beta-Hydrolases"/>
    <property type="match status" value="1"/>
</dbReference>
<sequence length="506" mass="54915">MRFKSVALIAAAVFRYTADAHFCDDDLTVQTGGGVVHGTVDSATPAVRQFLGIPYAQPPVNDLRFAPPQPALPFGELDAKKMPPSCMQYLSNLASINTDEVLEFNLGGLNGTTGPISEDCLTLSIWAPRGKTKKHLPVLIFFYGGAFIAGGTNVPYQLPPRWIQRTQSHIVVSFNHRDNLFGFPNAAGLPLEEQNVGLLDQRLAIEWVRDNIAAFGGDPKRIGIWGQSSGAVAIAYYSYTYRDDPIVNSLIMDSGNEFIDILTVDPAHGNFTFVASQFGCGNLSSPDELSCMRQVDAYAIEAFMHTYSDAGMAPLLTFSPVVDNRTVFANYTALAQAGEIARLPALIGSNAQDGVPFVPYSPSGVDTALADLTTMVFFFCPTYQSAKARIAAHTGPVYRYLYAGNFTNISPRGWMGAWHAAEMPLVFGTHPLYRGNSTALEYMTSHAMQDAWLAFVATAGERPSIEGWDAWDEVDGGRVVEFGNGVPARLIDTTEMEESCSSLPQG</sequence>
<dbReference type="PROSITE" id="PS00941">
    <property type="entry name" value="CARBOXYLESTERASE_B_2"/>
    <property type="match status" value="1"/>
</dbReference>
<evidence type="ECO:0000313" key="6">
    <source>
        <dbReference type="Proteomes" id="UP001244011"/>
    </source>
</evidence>